<dbReference type="InterPro" id="IPR001296">
    <property type="entry name" value="Glyco_trans_1"/>
</dbReference>
<evidence type="ECO:0000256" key="5">
    <source>
        <dbReference type="ARBA" id="ARBA00022679"/>
    </source>
</evidence>
<comment type="caution">
    <text evidence="15">The sequence shown here is derived from an EMBL/GenBank/DDBJ whole genome shotgun (WGS) entry which is preliminary data.</text>
</comment>
<accession>A0A1Y2CUT3</accession>
<comment type="pathway">
    <text evidence="3 12">Protein modification; protein glycosylation.</text>
</comment>
<keyword evidence="8" id="KW-1133">Transmembrane helix</keyword>
<dbReference type="GO" id="GO:0005789">
    <property type="term" value="C:endoplasmic reticulum membrane"/>
    <property type="evidence" value="ECO:0007669"/>
    <property type="project" value="UniProtKB-SubCell"/>
</dbReference>
<keyword evidence="5 12" id="KW-0808">Transferase</keyword>
<evidence type="ECO:0000256" key="8">
    <source>
        <dbReference type="ARBA" id="ARBA00022989"/>
    </source>
</evidence>
<protein>
    <recommendedName>
        <fullName evidence="12">Alpha-1,3/1,6-mannosyltransferase ALG2</fullName>
        <ecNumber evidence="12">2.4.1.132</ecNumber>
        <ecNumber evidence="12">2.4.1.257</ecNumber>
    </recommendedName>
    <alternativeName>
        <fullName evidence="12">GDP-Man:Man(1)GlcNAc(2)-PP-Dol alpha-1,3-mannosyltransferase</fullName>
    </alternativeName>
</protein>
<keyword evidence="7 12" id="KW-0256">Endoplasmic reticulum</keyword>
<feature type="domain" description="Glycosyl transferase family 1" evidence="13">
    <location>
        <begin position="237"/>
        <end position="424"/>
    </location>
</feature>
<dbReference type="Pfam" id="PF00534">
    <property type="entry name" value="Glycos_transf_1"/>
    <property type="match status" value="1"/>
</dbReference>
<dbReference type="PANTHER" id="PTHR45918:SF1">
    <property type="entry name" value="ALPHA-1,3_1,6-MANNOSYLTRANSFERASE ALG2"/>
    <property type="match status" value="1"/>
</dbReference>
<evidence type="ECO:0000256" key="10">
    <source>
        <dbReference type="ARBA" id="ARBA00045103"/>
    </source>
</evidence>
<dbReference type="Pfam" id="PF13439">
    <property type="entry name" value="Glyco_transf_4"/>
    <property type="match status" value="1"/>
</dbReference>
<evidence type="ECO:0000259" key="14">
    <source>
        <dbReference type="Pfam" id="PF13439"/>
    </source>
</evidence>
<dbReference type="EMBL" id="MCGO01000006">
    <property type="protein sequence ID" value="ORY50773.1"/>
    <property type="molecule type" value="Genomic_DNA"/>
</dbReference>
<dbReference type="GO" id="GO:0004378">
    <property type="term" value="F:GDP-Man:Man(1)GlcNAc(2)-PP-Dol alpha-1,3-mannosyltransferase activity"/>
    <property type="evidence" value="ECO:0007669"/>
    <property type="project" value="UniProtKB-UniRule"/>
</dbReference>
<reference evidence="15 16" key="1">
    <citation type="submission" date="2016-07" db="EMBL/GenBank/DDBJ databases">
        <title>Pervasive Adenine N6-methylation of Active Genes in Fungi.</title>
        <authorList>
            <consortium name="DOE Joint Genome Institute"/>
            <person name="Mondo S.J."/>
            <person name="Dannebaum R.O."/>
            <person name="Kuo R.C."/>
            <person name="Labutti K."/>
            <person name="Haridas S."/>
            <person name="Kuo A."/>
            <person name="Salamov A."/>
            <person name="Ahrendt S.R."/>
            <person name="Lipzen A."/>
            <person name="Sullivan W."/>
            <person name="Andreopoulos W.B."/>
            <person name="Clum A."/>
            <person name="Lindquist E."/>
            <person name="Daum C."/>
            <person name="Ramamoorthy G.K."/>
            <person name="Gryganskyi A."/>
            <person name="Culley D."/>
            <person name="Magnuson J.K."/>
            <person name="James T.Y."/>
            <person name="O'Malley M.A."/>
            <person name="Stajich J.E."/>
            <person name="Spatafora J.W."/>
            <person name="Visel A."/>
            <person name="Grigoriev I.V."/>
        </authorList>
    </citation>
    <scope>NUCLEOTIDE SEQUENCE [LARGE SCALE GENOMIC DNA]</scope>
    <source>
        <strain evidence="15 16">JEL800</strain>
    </source>
</reference>
<evidence type="ECO:0000256" key="9">
    <source>
        <dbReference type="ARBA" id="ARBA00023136"/>
    </source>
</evidence>
<sequence>MSDEDVKDFLEQLQIPKTPRLRIAFVHPDLGIGGAERLIVDAAVGLQNRGHKVKVFTSHHDPTHCFAETRDGTLKVVVRGDWLPRSIAGKALVLCAILRNLWLAFTMLMFESKEFDVLIVDQLSISIPILRFSGGRVLFYCHFPDKLLAKRESFIKSLYRVPFDFMEEITTSKPNDWTQAFLIYCVRNGGLHRREQQLYSSNFKDSFTSIKTTPKVLYPAIRIEAYNNSGKSTKDFRKYLKSKTIILSINRFERKKNIALAIQAFSTLQSTCSAQFDDLVLVVAGGYDTRVAENVEHLDELNALASSVGLKTVVTKTLDSEQVSNAQVIFLPSFDEEHRTFLLADSLCLLYTPTNEHFGIVPVEAMYAGLPVIAVNSGGPLESIIDGVTGYLRNPEPSEFAEALSILVKSPSKKSSIGAAGKKRVLDKFTLDAFTTQLEGYLESMFMDFNWDAMWAFMLLYSWCLQLF</sequence>
<evidence type="ECO:0000256" key="7">
    <source>
        <dbReference type="ARBA" id="ARBA00022824"/>
    </source>
</evidence>
<evidence type="ECO:0000313" key="15">
    <source>
        <dbReference type="EMBL" id="ORY50773.1"/>
    </source>
</evidence>
<comment type="function">
    <text evidence="1 12">Mannosylates Man(2)GlcNAc(2)-dolichol diphosphate and Man(1)GlcNAc(2)-dolichol diphosphate to form Man(3)GlcNAc(2)-dolichol diphosphate.</text>
</comment>
<dbReference type="OrthoDB" id="448893at2759"/>
<keyword evidence="9" id="KW-0472">Membrane</keyword>
<feature type="domain" description="Glycosyltransferase subfamily 4-like N-terminal" evidence="14">
    <location>
        <begin position="32"/>
        <end position="152"/>
    </location>
</feature>
<dbReference type="SUPFAM" id="SSF53756">
    <property type="entry name" value="UDP-Glycosyltransferase/glycogen phosphorylase"/>
    <property type="match status" value="1"/>
</dbReference>
<evidence type="ECO:0000256" key="3">
    <source>
        <dbReference type="ARBA" id="ARBA00004922"/>
    </source>
</evidence>
<proteinExistence type="inferred from homology"/>
<comment type="catalytic activity">
    <reaction evidence="11 12">
        <text>an alpha-D-Man-(1-&gt;3)-beta-D-Man-(1-&gt;4)-beta-D-GlcNAc-(1-&gt;4)-alpha-D-GlcNAc-diphospho-di-trans,poly-cis-dolichol + GDP-alpha-D-mannose = an alpha-D-Man-(1-&gt;3)-[alpha-D-Man-(1-&gt;6)]-beta-D-Man-(1-&gt;4)-beta-D-GlcNAc-(1-&gt;4)-alpha-D-GlcNAc-diphospho-di-trans,poly-cis-dolichol + GDP + H(+)</text>
        <dbReference type="Rhea" id="RHEA:29519"/>
        <dbReference type="Rhea" id="RHEA-COMP:19513"/>
        <dbReference type="Rhea" id="RHEA-COMP:19515"/>
        <dbReference type="ChEBI" id="CHEBI:15378"/>
        <dbReference type="ChEBI" id="CHEBI:57527"/>
        <dbReference type="ChEBI" id="CHEBI:58189"/>
        <dbReference type="ChEBI" id="CHEBI:132510"/>
        <dbReference type="ChEBI" id="CHEBI:132511"/>
        <dbReference type="EC" id="2.4.1.257"/>
    </reaction>
    <physiologicalReaction direction="left-to-right" evidence="11 12">
        <dbReference type="Rhea" id="RHEA:29520"/>
    </physiologicalReaction>
</comment>
<evidence type="ECO:0000256" key="2">
    <source>
        <dbReference type="ARBA" id="ARBA00004586"/>
    </source>
</evidence>
<evidence type="ECO:0000259" key="13">
    <source>
        <dbReference type="Pfam" id="PF00534"/>
    </source>
</evidence>
<dbReference type="InterPro" id="IPR027054">
    <property type="entry name" value="ALG2"/>
</dbReference>
<evidence type="ECO:0000256" key="6">
    <source>
        <dbReference type="ARBA" id="ARBA00022692"/>
    </source>
</evidence>
<dbReference type="PANTHER" id="PTHR45918">
    <property type="entry name" value="ALPHA-1,3/1,6-MANNOSYLTRANSFERASE ALG2"/>
    <property type="match status" value="1"/>
</dbReference>
<evidence type="ECO:0000256" key="1">
    <source>
        <dbReference type="ARBA" id="ARBA00003142"/>
    </source>
</evidence>
<dbReference type="InterPro" id="IPR028098">
    <property type="entry name" value="Glyco_trans_4-like_N"/>
</dbReference>
<evidence type="ECO:0000256" key="11">
    <source>
        <dbReference type="ARBA" id="ARBA00045104"/>
    </source>
</evidence>
<gene>
    <name evidence="15" type="ORF">BCR33DRAFT_757231</name>
</gene>
<dbReference type="GO" id="GO:0033164">
    <property type="term" value="F:initiation-specific glycolipid 1,6-alpha-mannosyltransferase activity"/>
    <property type="evidence" value="ECO:0007669"/>
    <property type="project" value="EnsemblFungi"/>
</dbReference>
<dbReference type="GO" id="GO:0102704">
    <property type="term" value="F:GDP-Man:Man(2)GlcNAc(2)-PP-Dol alpha-1,6-mannosyltransferase activity"/>
    <property type="evidence" value="ECO:0007669"/>
    <property type="project" value="UniProtKB-UniRule"/>
</dbReference>
<evidence type="ECO:0000313" key="16">
    <source>
        <dbReference type="Proteomes" id="UP000193642"/>
    </source>
</evidence>
<dbReference type="CDD" id="cd03805">
    <property type="entry name" value="GT4_ALG2-like"/>
    <property type="match status" value="1"/>
</dbReference>
<keyword evidence="4 12" id="KW-0328">Glycosyltransferase</keyword>
<keyword evidence="6" id="KW-0812">Transmembrane</keyword>
<dbReference type="AlphaFoldDB" id="A0A1Y2CUT3"/>
<organism evidence="15 16">
    <name type="scientific">Rhizoclosmatium globosum</name>
    <dbReference type="NCBI Taxonomy" id="329046"/>
    <lineage>
        <taxon>Eukaryota</taxon>
        <taxon>Fungi</taxon>
        <taxon>Fungi incertae sedis</taxon>
        <taxon>Chytridiomycota</taxon>
        <taxon>Chytridiomycota incertae sedis</taxon>
        <taxon>Chytridiomycetes</taxon>
        <taxon>Chytridiales</taxon>
        <taxon>Chytriomycetaceae</taxon>
        <taxon>Rhizoclosmatium</taxon>
    </lineage>
</organism>
<comment type="similarity">
    <text evidence="12">Belongs to the glycosyltransferase group 1 family.</text>
</comment>
<dbReference type="STRING" id="329046.A0A1Y2CUT3"/>
<dbReference type="UniPathway" id="UPA00378"/>
<comment type="catalytic activity">
    <reaction evidence="10 12">
        <text>a beta-D-Man-(1-&gt;4)-beta-D-GlcNAc-(1-&gt;4)-alpha-D-GlcNAc-diphospho-di-trans,poly-cis-dolichol + GDP-alpha-D-mannose = an alpha-D-Man-(1-&gt;3)-beta-D-Man-(1-&gt;4)-beta-D-GlcNAc-(1-&gt;4)-alpha-D-GlcNAc-diphospho-di-trans,poly-cis-dolichol + GDP + H(+)</text>
        <dbReference type="Rhea" id="RHEA:29515"/>
        <dbReference type="Rhea" id="RHEA-COMP:19511"/>
        <dbReference type="Rhea" id="RHEA-COMP:19513"/>
        <dbReference type="ChEBI" id="CHEBI:15378"/>
        <dbReference type="ChEBI" id="CHEBI:57527"/>
        <dbReference type="ChEBI" id="CHEBI:58189"/>
        <dbReference type="ChEBI" id="CHEBI:58472"/>
        <dbReference type="ChEBI" id="CHEBI:132510"/>
        <dbReference type="EC" id="2.4.1.132"/>
    </reaction>
    <physiologicalReaction direction="left-to-right" evidence="10 12">
        <dbReference type="Rhea" id="RHEA:29516"/>
    </physiologicalReaction>
</comment>
<dbReference type="GO" id="GO:0006488">
    <property type="term" value="P:dolichol-linked oligosaccharide biosynthetic process"/>
    <property type="evidence" value="ECO:0007669"/>
    <property type="project" value="EnsemblFungi"/>
</dbReference>
<name>A0A1Y2CUT3_9FUNG</name>
<evidence type="ECO:0000256" key="12">
    <source>
        <dbReference type="RuleBase" id="RU367136"/>
    </source>
</evidence>
<dbReference type="Gene3D" id="3.40.50.2000">
    <property type="entry name" value="Glycogen Phosphorylase B"/>
    <property type="match status" value="2"/>
</dbReference>
<keyword evidence="16" id="KW-1185">Reference proteome</keyword>
<dbReference type="Proteomes" id="UP000193642">
    <property type="component" value="Unassembled WGS sequence"/>
</dbReference>
<comment type="subcellular location">
    <subcellularLocation>
        <location evidence="2 12">Endoplasmic reticulum membrane</location>
    </subcellularLocation>
</comment>
<dbReference type="EC" id="2.4.1.257" evidence="12"/>
<evidence type="ECO:0000256" key="4">
    <source>
        <dbReference type="ARBA" id="ARBA00022676"/>
    </source>
</evidence>
<dbReference type="EC" id="2.4.1.132" evidence="12"/>